<dbReference type="OrthoDB" id="2424620at2759"/>
<gene>
    <name evidence="1" type="ORF">AMORRO_LOCUS486</name>
</gene>
<dbReference type="EMBL" id="CAJVPV010000127">
    <property type="protein sequence ID" value="CAG8443945.1"/>
    <property type="molecule type" value="Genomic_DNA"/>
</dbReference>
<sequence length="422" mass="47912">MSQENKNNIPSDVDINALADSLASLLQTTEEQKHPEVRFAEIINIQDYIDKSCGGNILPYNKETLRILGLENKKLEWSSLTNVEEVDNLLETLNNPTAGNNTIGNASGEQRGYVIGTVIQMVIRLLAYSVQYRKCLSTVPSKRLTSALSAFTDYRSAMLDLSNPFTTLQWNVLISDFLNKAQALLKLPFNPYSDPTGDAEKMVSGISPFVITCGRIIPIDTTVSFIENLYRQAVGQEKQGFDKCFHIASDMLKFGFKEYVTHKIPMKLVINGASTCYVDPMTKTYYYSTLILDPFRFKVLKNLLIYEITSGKAAYIHSALYFLMSMCTCEEDFQLMIEYGVIDWHFPLEGYVGFCKKMKELLDIMYCWKLTNTYTWHLDMVQITKWKVKTNDATDFSDFAVSCYTGGLLKKEVSATLYSNID</sequence>
<dbReference type="AlphaFoldDB" id="A0A9N8VA69"/>
<keyword evidence="2" id="KW-1185">Reference proteome</keyword>
<accession>A0A9N8VA69</accession>
<evidence type="ECO:0000313" key="1">
    <source>
        <dbReference type="EMBL" id="CAG8443945.1"/>
    </source>
</evidence>
<reference evidence="1" key="1">
    <citation type="submission" date="2021-06" db="EMBL/GenBank/DDBJ databases">
        <authorList>
            <person name="Kallberg Y."/>
            <person name="Tangrot J."/>
            <person name="Rosling A."/>
        </authorList>
    </citation>
    <scope>NUCLEOTIDE SEQUENCE</scope>
    <source>
        <strain evidence="1">CL551</strain>
    </source>
</reference>
<evidence type="ECO:0000313" key="2">
    <source>
        <dbReference type="Proteomes" id="UP000789342"/>
    </source>
</evidence>
<protein>
    <submittedName>
        <fullName evidence="1">6464_t:CDS:1</fullName>
    </submittedName>
</protein>
<comment type="caution">
    <text evidence="1">The sequence shown here is derived from an EMBL/GenBank/DDBJ whole genome shotgun (WGS) entry which is preliminary data.</text>
</comment>
<dbReference type="Proteomes" id="UP000789342">
    <property type="component" value="Unassembled WGS sequence"/>
</dbReference>
<name>A0A9N8VA69_9GLOM</name>
<proteinExistence type="predicted"/>
<organism evidence="1 2">
    <name type="scientific">Acaulospora morrowiae</name>
    <dbReference type="NCBI Taxonomy" id="94023"/>
    <lineage>
        <taxon>Eukaryota</taxon>
        <taxon>Fungi</taxon>
        <taxon>Fungi incertae sedis</taxon>
        <taxon>Mucoromycota</taxon>
        <taxon>Glomeromycotina</taxon>
        <taxon>Glomeromycetes</taxon>
        <taxon>Diversisporales</taxon>
        <taxon>Acaulosporaceae</taxon>
        <taxon>Acaulospora</taxon>
    </lineage>
</organism>